<reference evidence="4 5" key="1">
    <citation type="submission" date="2024-10" db="EMBL/GenBank/DDBJ databases">
        <authorList>
            <person name="Kim D."/>
        </authorList>
    </citation>
    <scope>NUCLEOTIDE SEQUENCE [LARGE SCALE GENOMIC DNA]</scope>
    <source>
        <strain evidence="4">Taebaek</strain>
    </source>
</reference>
<evidence type="ECO:0000313" key="4">
    <source>
        <dbReference type="EMBL" id="KAL3072735.1"/>
    </source>
</evidence>
<dbReference type="InterPro" id="IPR036179">
    <property type="entry name" value="Ig-like_dom_sf"/>
</dbReference>
<sequence length="663" mass="74996">MKWGMICSVESPELVPDFEKFGQWMVAELQKAAIERRFWHYFMPSPNFLLYASPGSVEEVTKCYEMINLSFPDVSYVIHVLPSKDSVEHQLLKELTHNGALIGQGVLAYNALNHFDCYDLDEVMFRMNQWIARRLTQIMSRPNDNVKPSRRKKDVFRIVVANSAEEPPPASLFNKEIHSQMPLNSNKERFSTQQDIDYSVGVVLHKKCFAAEPISDRLLKSIDQQTNELTQNGGDGNKGEVQVIVKGFPTTFNKFQIASLFPDFRPLHVEYLSGGEAVVQFANKYHAAQVVRNYNGLSFENENFILEVRSAGNYQRQFLQDKLNHLCFFVAKLALSSRLCPPPMSNCPLPFCLALSSPSSLFLFIATLLPIAQFAHLLVGAAASQFSSPQKSNNILPRARGPAVVSIPIKHGRAGPHGLLQTSDPLLLWCHAVDVRLLSGRESRRESALDTEEIYFTHDGENYPANLSTDGTFNGTLSFDQVYASYAGNWTCHIRTKHFGNVSGEIAVNLRPVVLSNASLRIDEKDAFHFEAHGINAKRGEDTRLECPVYGHPKPEVTWRRGALELRVNDRIELLNDGALLIRNVTFEDGDIYSCRPKNSANKRDKKSGIIIERKLRVKSELAWLLPLCIIFSIIVLLFIIILLCEIRKRNENKRLTTDEDDE</sequence>
<proteinExistence type="predicted"/>
<evidence type="ECO:0000256" key="1">
    <source>
        <dbReference type="ARBA" id="ARBA00022737"/>
    </source>
</evidence>
<organism evidence="4 5">
    <name type="scientific">Heterodera schachtii</name>
    <name type="common">Sugarbeet cyst nematode worm</name>
    <name type="synonym">Tylenchus schachtii</name>
    <dbReference type="NCBI Taxonomy" id="97005"/>
    <lineage>
        <taxon>Eukaryota</taxon>
        <taxon>Metazoa</taxon>
        <taxon>Ecdysozoa</taxon>
        <taxon>Nematoda</taxon>
        <taxon>Chromadorea</taxon>
        <taxon>Rhabditida</taxon>
        <taxon>Tylenchina</taxon>
        <taxon>Tylenchomorpha</taxon>
        <taxon>Tylenchoidea</taxon>
        <taxon>Heteroderidae</taxon>
        <taxon>Heteroderinae</taxon>
        <taxon>Heterodera</taxon>
    </lineage>
</organism>
<keyword evidence="5" id="KW-1185">Reference proteome</keyword>
<feature type="transmembrane region" description="Helical" evidence="2">
    <location>
        <begin position="622"/>
        <end position="644"/>
    </location>
</feature>
<dbReference type="SMART" id="SM00408">
    <property type="entry name" value="IGc2"/>
    <property type="match status" value="1"/>
</dbReference>
<dbReference type="Gene3D" id="2.60.40.10">
    <property type="entry name" value="Immunoglobulins"/>
    <property type="match status" value="1"/>
</dbReference>
<dbReference type="Pfam" id="PF07679">
    <property type="entry name" value="I-set"/>
    <property type="match status" value="1"/>
</dbReference>
<dbReference type="InterPro" id="IPR035979">
    <property type="entry name" value="RBD_domain_sf"/>
</dbReference>
<dbReference type="SMART" id="SM00409">
    <property type="entry name" value="IG"/>
    <property type="match status" value="2"/>
</dbReference>
<feature type="domain" description="Ig-like" evidence="3">
    <location>
        <begin position="512"/>
        <end position="611"/>
    </location>
</feature>
<evidence type="ECO:0000259" key="3">
    <source>
        <dbReference type="PROSITE" id="PS50835"/>
    </source>
</evidence>
<dbReference type="InterPro" id="IPR007110">
    <property type="entry name" value="Ig-like_dom"/>
</dbReference>
<dbReference type="InterPro" id="IPR003599">
    <property type="entry name" value="Ig_sub"/>
</dbReference>
<evidence type="ECO:0000256" key="2">
    <source>
        <dbReference type="SAM" id="Phobius"/>
    </source>
</evidence>
<dbReference type="InterPro" id="IPR013783">
    <property type="entry name" value="Ig-like_fold"/>
</dbReference>
<dbReference type="AlphaFoldDB" id="A0ABD2I6B8"/>
<dbReference type="EMBL" id="JBICCN010000373">
    <property type="protein sequence ID" value="KAL3072735.1"/>
    <property type="molecule type" value="Genomic_DNA"/>
</dbReference>
<accession>A0ABD2I6B8</accession>
<keyword evidence="2" id="KW-1133">Transmembrane helix</keyword>
<keyword evidence="1" id="KW-0677">Repeat</keyword>
<name>A0ABD2I6B8_HETSC</name>
<dbReference type="InterPro" id="IPR003598">
    <property type="entry name" value="Ig_sub2"/>
</dbReference>
<keyword evidence="2" id="KW-0472">Membrane</keyword>
<dbReference type="PANTHER" id="PTHR13817:SF73">
    <property type="entry name" value="FIBRONECTIN TYPE-III DOMAIN-CONTAINING PROTEIN"/>
    <property type="match status" value="1"/>
</dbReference>
<dbReference type="SUPFAM" id="SSF48726">
    <property type="entry name" value="Immunoglobulin"/>
    <property type="match status" value="1"/>
</dbReference>
<dbReference type="InterPro" id="IPR013098">
    <property type="entry name" value="Ig_I-set"/>
</dbReference>
<dbReference type="Proteomes" id="UP001620645">
    <property type="component" value="Unassembled WGS sequence"/>
</dbReference>
<comment type="caution">
    <text evidence="4">The sequence shown here is derived from an EMBL/GenBank/DDBJ whole genome shotgun (WGS) entry which is preliminary data.</text>
</comment>
<dbReference type="PROSITE" id="PS50835">
    <property type="entry name" value="IG_LIKE"/>
    <property type="match status" value="1"/>
</dbReference>
<evidence type="ECO:0000313" key="5">
    <source>
        <dbReference type="Proteomes" id="UP001620645"/>
    </source>
</evidence>
<dbReference type="PANTHER" id="PTHR13817">
    <property type="entry name" value="TITIN"/>
    <property type="match status" value="1"/>
</dbReference>
<dbReference type="CDD" id="cd00590">
    <property type="entry name" value="RRM_SF"/>
    <property type="match status" value="1"/>
</dbReference>
<dbReference type="InterPro" id="IPR050964">
    <property type="entry name" value="Striated_Muscle_Regulatory"/>
</dbReference>
<protein>
    <recommendedName>
        <fullName evidence="3">Ig-like domain-containing protein</fullName>
    </recommendedName>
</protein>
<keyword evidence="2" id="KW-0812">Transmembrane</keyword>
<gene>
    <name evidence="4" type="ORF">niasHS_017709</name>
</gene>
<dbReference type="SUPFAM" id="SSF54928">
    <property type="entry name" value="RNA-binding domain, RBD"/>
    <property type="match status" value="1"/>
</dbReference>